<evidence type="ECO:0000256" key="3">
    <source>
        <dbReference type="ARBA" id="ARBA00023002"/>
    </source>
</evidence>
<evidence type="ECO:0000313" key="5">
    <source>
        <dbReference type="EMBL" id="KAF7421271.1"/>
    </source>
</evidence>
<keyword evidence="6" id="KW-1185">Reference proteome</keyword>
<dbReference type="PANTHER" id="PTHR43827:SF3">
    <property type="entry name" value="NADP-DEPENDENT OXIDOREDUCTASE DOMAIN-CONTAINING PROTEIN"/>
    <property type="match status" value="1"/>
</dbReference>
<dbReference type="FunFam" id="3.20.20.100:FF:000002">
    <property type="entry name" value="2,5-diketo-D-gluconic acid reductase A"/>
    <property type="match status" value="1"/>
</dbReference>
<dbReference type="CDD" id="cd19071">
    <property type="entry name" value="AKR_AKR1-5-like"/>
    <property type="match status" value="1"/>
</dbReference>
<dbReference type="Gene3D" id="3.20.20.100">
    <property type="entry name" value="NADP-dependent oxidoreductase domain"/>
    <property type="match status" value="1"/>
</dbReference>
<dbReference type="PRINTS" id="PR00069">
    <property type="entry name" value="ALDKETRDTASE"/>
</dbReference>
<name>A0A8H7DN45_PLEOS</name>
<evidence type="ECO:0000256" key="1">
    <source>
        <dbReference type="ARBA" id="ARBA00007905"/>
    </source>
</evidence>
<dbReference type="GeneID" id="59381611"/>
<comment type="similarity">
    <text evidence="1">Belongs to the aldo/keto reductase family.</text>
</comment>
<gene>
    <name evidence="5" type="ORF">PC9H_011793</name>
</gene>
<dbReference type="InterPro" id="IPR036812">
    <property type="entry name" value="NAD(P)_OxRdtase_dom_sf"/>
</dbReference>
<keyword evidence="3" id="KW-0560">Oxidoreductase</keyword>
<sequence length="710" mass="78485">MSSGVPILTLNNGVKIPAIGLGGWGGLTAEERAAARGWFLTGLQAGYRHIDVAQMYGTEESLGKAIRESGIPREEIFVTTKLPWNHHSRVAQSFQESLNNLGLDYVDLYLVHWPQRVVLEEGNDFPKHPDGSIKTVESPSFNEVWADVEKLLDTGKVRAIGVSNFSVKTLETLLSTAKVVPAVNQVELHPYLAQPDLVEYCKKKGILITAYTPTGYQNVLTDPTITELAGKYRVSPAQIVLAWHVARGGSACPKSSNVERQKQNINLPTLDVTDVARITALDKGQRLCNKPDENGRVWGVSVEELGCMQTLASNSSSKKLPIELIHDIIADLADQHDALYSREDWLFRKKPIAPGLSSCSLACRAWNYICRPHIFSTIVMHSGQINARLSFLHFTSPHLYEHILDLRISVGNELNKALNLERHYFDRFTNLRALYIALGFSTRASYGRLCMLGILTLISTVPLKRLVLHSWVIEENGSDLLHVLSACSNTLEDLTLDILNTFQETTSVETDPVRLDSLHNLQLRGFPPPNLIACPNLQSLTIANDSCDIPSWIPAGLAKLVLDVGKSVPCLGTTISPSDICIICIRRPYHASYSMVIQFARESLQCLPHPACVTQLTIKIACQHMAPRLEEYEGLCCAIQPLHSLGMLKRVNLSIDLIPGASLPYPWQDDAKEIAKLEKAFAPLLGNISPVDALGSFAREHGLKVIIRCD</sequence>
<dbReference type="InterPro" id="IPR020471">
    <property type="entry name" value="AKR"/>
</dbReference>
<dbReference type="Proteomes" id="UP000623687">
    <property type="component" value="Unassembled WGS sequence"/>
</dbReference>
<reference evidence="5" key="1">
    <citation type="submission" date="2019-07" db="EMBL/GenBank/DDBJ databases">
        <authorList>
            <person name="Palmer J.M."/>
        </authorList>
    </citation>
    <scope>NUCLEOTIDE SEQUENCE</scope>
    <source>
        <strain evidence="5">PC9</strain>
    </source>
</reference>
<dbReference type="SUPFAM" id="SSF51430">
    <property type="entry name" value="NAD(P)-linked oxidoreductase"/>
    <property type="match status" value="1"/>
</dbReference>
<dbReference type="RefSeq" id="XP_036627129.1">
    <property type="nucleotide sequence ID" value="XM_036781274.1"/>
</dbReference>
<dbReference type="InterPro" id="IPR018170">
    <property type="entry name" value="Aldo/ket_reductase_CS"/>
</dbReference>
<dbReference type="PANTHER" id="PTHR43827">
    <property type="entry name" value="2,5-DIKETO-D-GLUCONIC ACID REDUCTASE"/>
    <property type="match status" value="1"/>
</dbReference>
<protein>
    <recommendedName>
        <fullName evidence="4">NADP-dependent oxidoreductase domain-containing protein</fullName>
    </recommendedName>
</protein>
<dbReference type="AlphaFoldDB" id="A0A8H7DN45"/>
<dbReference type="Pfam" id="PF00248">
    <property type="entry name" value="Aldo_ket_red"/>
    <property type="match status" value="1"/>
</dbReference>
<keyword evidence="2" id="KW-0521">NADP</keyword>
<feature type="domain" description="NADP-dependent oxidoreductase" evidence="4">
    <location>
        <begin position="19"/>
        <end position="282"/>
    </location>
</feature>
<dbReference type="VEuPathDB" id="FungiDB:PC9H_011793"/>
<proteinExistence type="inferred from homology"/>
<dbReference type="EMBL" id="JACETU010000009">
    <property type="protein sequence ID" value="KAF7421271.1"/>
    <property type="molecule type" value="Genomic_DNA"/>
</dbReference>
<dbReference type="PROSITE" id="PS00062">
    <property type="entry name" value="ALDOKETO_REDUCTASE_2"/>
    <property type="match status" value="1"/>
</dbReference>
<evidence type="ECO:0000256" key="2">
    <source>
        <dbReference type="ARBA" id="ARBA00022857"/>
    </source>
</evidence>
<dbReference type="InterPro" id="IPR023210">
    <property type="entry name" value="NADP_OxRdtase_dom"/>
</dbReference>
<comment type="caution">
    <text evidence="5">The sequence shown here is derived from an EMBL/GenBank/DDBJ whole genome shotgun (WGS) entry which is preliminary data.</text>
</comment>
<organism evidence="5 6">
    <name type="scientific">Pleurotus ostreatus</name>
    <name type="common">Oyster mushroom</name>
    <name type="synonym">White-rot fungus</name>
    <dbReference type="NCBI Taxonomy" id="5322"/>
    <lineage>
        <taxon>Eukaryota</taxon>
        <taxon>Fungi</taxon>
        <taxon>Dikarya</taxon>
        <taxon>Basidiomycota</taxon>
        <taxon>Agaricomycotina</taxon>
        <taxon>Agaricomycetes</taxon>
        <taxon>Agaricomycetidae</taxon>
        <taxon>Agaricales</taxon>
        <taxon>Pleurotineae</taxon>
        <taxon>Pleurotaceae</taxon>
        <taxon>Pleurotus</taxon>
    </lineage>
</organism>
<dbReference type="GO" id="GO:0016616">
    <property type="term" value="F:oxidoreductase activity, acting on the CH-OH group of donors, NAD or NADP as acceptor"/>
    <property type="evidence" value="ECO:0007669"/>
    <property type="project" value="UniProtKB-ARBA"/>
</dbReference>
<dbReference type="OrthoDB" id="416253at2759"/>
<evidence type="ECO:0000313" key="6">
    <source>
        <dbReference type="Proteomes" id="UP000623687"/>
    </source>
</evidence>
<accession>A0A8H7DN45</accession>
<evidence type="ECO:0000259" key="4">
    <source>
        <dbReference type="Pfam" id="PF00248"/>
    </source>
</evidence>